<keyword evidence="5 9" id="KW-0067">ATP-binding</keyword>
<feature type="binding site" evidence="9">
    <location>
        <position position="87"/>
    </location>
    <ligand>
        <name>substrate</name>
    </ligand>
</feature>
<name>A0A2V1IPR3_9BACT</name>
<comment type="subunit">
    <text evidence="9">Homohexamer.</text>
</comment>
<feature type="binding site" evidence="9">
    <location>
        <position position="9"/>
    </location>
    <ligand>
        <name>substrate</name>
    </ligand>
</feature>
<organism evidence="11 12">
    <name type="scientific">Duncaniella muris</name>
    <dbReference type="NCBI Taxonomy" id="2094150"/>
    <lineage>
        <taxon>Bacteria</taxon>
        <taxon>Pseudomonadati</taxon>
        <taxon>Bacteroidota</taxon>
        <taxon>Bacteroidia</taxon>
        <taxon>Bacteroidales</taxon>
        <taxon>Muribaculaceae</taxon>
        <taxon>Duncaniella</taxon>
    </lineage>
</organism>
<feature type="binding site" evidence="9">
    <location>
        <begin position="88"/>
        <end position="90"/>
    </location>
    <ligand>
        <name>ATP</name>
        <dbReference type="ChEBI" id="CHEBI:30616"/>
    </ligand>
</feature>
<keyword evidence="1 9" id="KW-0963">Cytoplasm</keyword>
<feature type="binding site" evidence="9">
    <location>
        <position position="98"/>
    </location>
    <ligand>
        <name>ATP</name>
        <dbReference type="ChEBI" id="CHEBI:30616"/>
    </ligand>
</feature>
<keyword evidence="7 9" id="KW-0173">Coenzyme A biosynthesis</keyword>
<dbReference type="GO" id="GO:0005737">
    <property type="term" value="C:cytoplasm"/>
    <property type="evidence" value="ECO:0007669"/>
    <property type="project" value="UniProtKB-SubCell"/>
</dbReference>
<dbReference type="Proteomes" id="UP000244905">
    <property type="component" value="Unassembled WGS sequence"/>
</dbReference>
<evidence type="ECO:0000256" key="7">
    <source>
        <dbReference type="ARBA" id="ARBA00022993"/>
    </source>
</evidence>
<keyword evidence="3 9" id="KW-0548">Nucleotidyltransferase</keyword>
<keyword evidence="12" id="KW-1185">Reference proteome</keyword>
<evidence type="ECO:0000259" key="10">
    <source>
        <dbReference type="Pfam" id="PF01467"/>
    </source>
</evidence>
<evidence type="ECO:0000256" key="4">
    <source>
        <dbReference type="ARBA" id="ARBA00022741"/>
    </source>
</evidence>
<feature type="binding site" evidence="9">
    <location>
        <position position="41"/>
    </location>
    <ligand>
        <name>substrate</name>
    </ligand>
</feature>
<comment type="catalytic activity">
    <reaction evidence="8 9">
        <text>(R)-4'-phosphopantetheine + ATP + H(+) = 3'-dephospho-CoA + diphosphate</text>
        <dbReference type="Rhea" id="RHEA:19801"/>
        <dbReference type="ChEBI" id="CHEBI:15378"/>
        <dbReference type="ChEBI" id="CHEBI:30616"/>
        <dbReference type="ChEBI" id="CHEBI:33019"/>
        <dbReference type="ChEBI" id="CHEBI:57328"/>
        <dbReference type="ChEBI" id="CHEBI:61723"/>
        <dbReference type="EC" id="2.7.7.3"/>
    </reaction>
</comment>
<keyword evidence="4 9" id="KW-0547">Nucleotide-binding</keyword>
<dbReference type="EMBL" id="PUEC01000013">
    <property type="protein sequence ID" value="PWB02383.1"/>
    <property type="molecule type" value="Genomic_DNA"/>
</dbReference>
<dbReference type="GO" id="GO:0005524">
    <property type="term" value="F:ATP binding"/>
    <property type="evidence" value="ECO:0007669"/>
    <property type="project" value="UniProtKB-KW"/>
</dbReference>
<evidence type="ECO:0000256" key="3">
    <source>
        <dbReference type="ARBA" id="ARBA00022695"/>
    </source>
</evidence>
<sequence length="151" mass="16699">MNTILFPGSFNPFTVGHRSLVERVLPLFDRVVIAIGVNSQKACEARTHERLDAIRALYAAEPKVSVIAYSGLTVDACEAEGARWMLRGVRSVADFEYERNLADINRRISGIETLLLFTLPEYAAVSSSVVRELQAYGRDVSEFLPEGPGKP</sequence>
<dbReference type="PANTHER" id="PTHR21342:SF1">
    <property type="entry name" value="PHOSPHOPANTETHEINE ADENYLYLTRANSFERASE"/>
    <property type="match status" value="1"/>
</dbReference>
<feature type="site" description="Transition state stabilizer" evidence="9">
    <location>
        <position position="17"/>
    </location>
</feature>
<dbReference type="RefSeq" id="WP_107032226.1">
    <property type="nucleotide sequence ID" value="NZ_CAOVVU010000011.1"/>
</dbReference>
<dbReference type="HAMAP" id="MF_00151">
    <property type="entry name" value="PPAT_bact"/>
    <property type="match status" value="1"/>
</dbReference>
<evidence type="ECO:0000256" key="9">
    <source>
        <dbReference type="HAMAP-Rule" id="MF_00151"/>
    </source>
</evidence>
<dbReference type="InterPro" id="IPR004821">
    <property type="entry name" value="Cyt_trans-like"/>
</dbReference>
<comment type="similarity">
    <text evidence="9">Belongs to the bacterial CoaD family.</text>
</comment>
<dbReference type="InterPro" id="IPR014729">
    <property type="entry name" value="Rossmann-like_a/b/a_fold"/>
</dbReference>
<keyword evidence="6 9" id="KW-0460">Magnesium</keyword>
<dbReference type="Pfam" id="PF01467">
    <property type="entry name" value="CTP_transf_like"/>
    <property type="match status" value="1"/>
</dbReference>
<feature type="binding site" evidence="9">
    <location>
        <position position="17"/>
    </location>
    <ligand>
        <name>ATP</name>
        <dbReference type="ChEBI" id="CHEBI:30616"/>
    </ligand>
</feature>
<reference evidence="12" key="1">
    <citation type="submission" date="2018-02" db="EMBL/GenBank/DDBJ databases">
        <authorList>
            <person name="Clavel T."/>
            <person name="Strowig T."/>
        </authorList>
    </citation>
    <scope>NUCLEOTIDE SEQUENCE [LARGE SCALE GENOMIC DNA]</scope>
    <source>
        <strain evidence="12">DSM 103720</strain>
    </source>
</reference>
<evidence type="ECO:0000256" key="5">
    <source>
        <dbReference type="ARBA" id="ARBA00022840"/>
    </source>
</evidence>
<evidence type="ECO:0000256" key="6">
    <source>
        <dbReference type="ARBA" id="ARBA00022842"/>
    </source>
</evidence>
<feature type="domain" description="Cytidyltransferase-like" evidence="10">
    <location>
        <begin position="5"/>
        <end position="132"/>
    </location>
</feature>
<comment type="cofactor">
    <cofactor evidence="9">
        <name>Mg(2+)</name>
        <dbReference type="ChEBI" id="CHEBI:18420"/>
    </cofactor>
</comment>
<comment type="function">
    <text evidence="9">Reversibly transfers an adenylyl group from ATP to 4'-phosphopantetheine, yielding dephospho-CoA (dPCoA) and pyrophosphate.</text>
</comment>
<protein>
    <recommendedName>
        <fullName evidence="9">Phosphopantetheine adenylyltransferase</fullName>
        <ecNumber evidence="9">2.7.7.3</ecNumber>
    </recommendedName>
    <alternativeName>
        <fullName evidence="9">Dephospho-CoA pyrophosphorylase</fullName>
    </alternativeName>
    <alternativeName>
        <fullName evidence="9">Pantetheine-phosphate adenylyltransferase</fullName>
        <shortName evidence="9">PPAT</shortName>
    </alternativeName>
</protein>
<evidence type="ECO:0000313" key="12">
    <source>
        <dbReference type="Proteomes" id="UP000244905"/>
    </source>
</evidence>
<feature type="binding site" evidence="9">
    <location>
        <begin position="9"/>
        <end position="10"/>
    </location>
    <ligand>
        <name>ATP</name>
        <dbReference type="ChEBI" id="CHEBI:30616"/>
    </ligand>
</feature>
<proteinExistence type="inferred from homology"/>
<feature type="binding site" evidence="9">
    <location>
        <begin position="122"/>
        <end position="128"/>
    </location>
    <ligand>
        <name>ATP</name>
        <dbReference type="ChEBI" id="CHEBI:30616"/>
    </ligand>
</feature>
<comment type="pathway">
    <text evidence="9">Cofactor biosynthesis; coenzyme A biosynthesis; CoA from (R)-pantothenate: step 4/5.</text>
</comment>
<dbReference type="GO" id="GO:0004595">
    <property type="term" value="F:pantetheine-phosphate adenylyltransferase activity"/>
    <property type="evidence" value="ECO:0007669"/>
    <property type="project" value="UniProtKB-UniRule"/>
</dbReference>
<dbReference type="AlphaFoldDB" id="A0A2V1IPR3"/>
<keyword evidence="2 9" id="KW-0808">Transferase</keyword>
<dbReference type="InterPro" id="IPR001980">
    <property type="entry name" value="PPAT"/>
</dbReference>
<dbReference type="NCBIfam" id="TIGR00125">
    <property type="entry name" value="cyt_tran_rel"/>
    <property type="match status" value="1"/>
</dbReference>
<evidence type="ECO:0000256" key="1">
    <source>
        <dbReference type="ARBA" id="ARBA00022490"/>
    </source>
</evidence>
<evidence type="ECO:0000256" key="2">
    <source>
        <dbReference type="ARBA" id="ARBA00022679"/>
    </source>
</evidence>
<feature type="binding site" evidence="9">
    <location>
        <position position="73"/>
    </location>
    <ligand>
        <name>substrate</name>
    </ligand>
</feature>
<dbReference type="GO" id="GO:0015937">
    <property type="term" value="P:coenzyme A biosynthetic process"/>
    <property type="evidence" value="ECO:0007669"/>
    <property type="project" value="UniProtKB-UniRule"/>
</dbReference>
<gene>
    <name evidence="9" type="primary">coaD</name>
    <name evidence="11" type="ORF">C5O23_06965</name>
</gene>
<dbReference type="UniPathway" id="UPA00241">
    <property type="reaction ID" value="UER00355"/>
</dbReference>
<accession>A0A2V1IPR3</accession>
<dbReference type="GeneID" id="82526084"/>
<dbReference type="NCBIfam" id="TIGR01510">
    <property type="entry name" value="coaD_prev_kdtB"/>
    <property type="match status" value="1"/>
</dbReference>
<comment type="caution">
    <text evidence="11">The sequence shown here is derived from an EMBL/GenBank/DDBJ whole genome shotgun (WGS) entry which is preliminary data.</text>
</comment>
<dbReference type="Gene3D" id="3.40.50.620">
    <property type="entry name" value="HUPs"/>
    <property type="match status" value="1"/>
</dbReference>
<dbReference type="PRINTS" id="PR01020">
    <property type="entry name" value="LPSBIOSNTHSS"/>
</dbReference>
<dbReference type="EC" id="2.7.7.3" evidence="9"/>
<evidence type="ECO:0000256" key="8">
    <source>
        <dbReference type="ARBA" id="ARBA00029346"/>
    </source>
</evidence>
<dbReference type="PANTHER" id="PTHR21342">
    <property type="entry name" value="PHOSPHOPANTETHEINE ADENYLYLTRANSFERASE"/>
    <property type="match status" value="1"/>
</dbReference>
<dbReference type="SUPFAM" id="SSF52374">
    <property type="entry name" value="Nucleotidylyl transferase"/>
    <property type="match status" value="1"/>
</dbReference>
<comment type="subcellular location">
    <subcellularLocation>
        <location evidence="9">Cytoplasm</location>
    </subcellularLocation>
</comment>
<evidence type="ECO:0000313" key="11">
    <source>
        <dbReference type="EMBL" id="PWB02383.1"/>
    </source>
</evidence>